<reference evidence="1" key="3">
    <citation type="journal article" date="2017" name="Nature">
        <title>Genome sequence of the progenitor of the wheat D genome Aegilops tauschii.</title>
        <authorList>
            <person name="Luo M.C."/>
            <person name="Gu Y.Q."/>
            <person name="Puiu D."/>
            <person name="Wang H."/>
            <person name="Twardziok S.O."/>
            <person name="Deal K.R."/>
            <person name="Huo N."/>
            <person name="Zhu T."/>
            <person name="Wang L."/>
            <person name="Wang Y."/>
            <person name="McGuire P.E."/>
            <person name="Liu S."/>
            <person name="Long H."/>
            <person name="Ramasamy R.K."/>
            <person name="Rodriguez J.C."/>
            <person name="Van S.L."/>
            <person name="Yuan L."/>
            <person name="Wang Z."/>
            <person name="Xia Z."/>
            <person name="Xiao L."/>
            <person name="Anderson O.D."/>
            <person name="Ouyang S."/>
            <person name="Liang Y."/>
            <person name="Zimin A.V."/>
            <person name="Pertea G."/>
            <person name="Qi P."/>
            <person name="Bennetzen J.L."/>
            <person name="Dai X."/>
            <person name="Dawson M.W."/>
            <person name="Muller H.G."/>
            <person name="Kugler K."/>
            <person name="Rivarola-Duarte L."/>
            <person name="Spannagl M."/>
            <person name="Mayer K.F.X."/>
            <person name="Lu F.H."/>
            <person name="Bevan M.W."/>
            <person name="Leroy P."/>
            <person name="Li P."/>
            <person name="You F.M."/>
            <person name="Sun Q."/>
            <person name="Liu Z."/>
            <person name="Lyons E."/>
            <person name="Wicker T."/>
            <person name="Salzberg S.L."/>
            <person name="Devos K.M."/>
            <person name="Dvorak J."/>
        </authorList>
    </citation>
    <scope>NUCLEOTIDE SEQUENCE [LARGE SCALE GENOMIC DNA]</scope>
    <source>
        <strain evidence="1">cv. AL8/78</strain>
    </source>
</reference>
<keyword evidence="2" id="KW-1185">Reference proteome</keyword>
<evidence type="ECO:0000313" key="1">
    <source>
        <dbReference type="EnsemblPlants" id="AET1Gv21002600.26"/>
    </source>
</evidence>
<reference evidence="2" key="2">
    <citation type="journal article" date="2017" name="Nat. Plants">
        <title>The Aegilops tauschii genome reveals multiple impacts of transposons.</title>
        <authorList>
            <person name="Zhao G."/>
            <person name="Zou C."/>
            <person name="Li K."/>
            <person name="Wang K."/>
            <person name="Li T."/>
            <person name="Gao L."/>
            <person name="Zhang X."/>
            <person name="Wang H."/>
            <person name="Yang Z."/>
            <person name="Liu X."/>
            <person name="Jiang W."/>
            <person name="Mao L."/>
            <person name="Kong X."/>
            <person name="Jiao Y."/>
            <person name="Jia J."/>
        </authorList>
    </citation>
    <scope>NUCLEOTIDE SEQUENCE [LARGE SCALE GENOMIC DNA]</scope>
    <source>
        <strain evidence="2">cv. AL8/78</strain>
    </source>
</reference>
<evidence type="ECO:0000313" key="2">
    <source>
        <dbReference type="Proteomes" id="UP000015105"/>
    </source>
</evidence>
<sequence length="53" mass="6192">RILSLIACGSRHGCNLCVTAAYRPVRELLKKERLKEMAKVTYKRLFLKHLSIY</sequence>
<organism evidence="1 2">
    <name type="scientific">Aegilops tauschii subsp. strangulata</name>
    <name type="common">Goatgrass</name>
    <dbReference type="NCBI Taxonomy" id="200361"/>
    <lineage>
        <taxon>Eukaryota</taxon>
        <taxon>Viridiplantae</taxon>
        <taxon>Streptophyta</taxon>
        <taxon>Embryophyta</taxon>
        <taxon>Tracheophyta</taxon>
        <taxon>Spermatophyta</taxon>
        <taxon>Magnoliopsida</taxon>
        <taxon>Liliopsida</taxon>
        <taxon>Poales</taxon>
        <taxon>Poaceae</taxon>
        <taxon>BOP clade</taxon>
        <taxon>Pooideae</taxon>
        <taxon>Triticodae</taxon>
        <taxon>Triticeae</taxon>
        <taxon>Triticinae</taxon>
        <taxon>Aegilops</taxon>
    </lineage>
</organism>
<accession>A0A453A1D5</accession>
<name>A0A453A1D5_AEGTS</name>
<dbReference type="AlphaFoldDB" id="A0A453A1D5"/>
<dbReference type="Proteomes" id="UP000015105">
    <property type="component" value="Chromosome 1D"/>
</dbReference>
<reference evidence="2" key="1">
    <citation type="journal article" date="2014" name="Science">
        <title>Ancient hybridizations among the ancestral genomes of bread wheat.</title>
        <authorList>
            <consortium name="International Wheat Genome Sequencing Consortium,"/>
            <person name="Marcussen T."/>
            <person name="Sandve S.R."/>
            <person name="Heier L."/>
            <person name="Spannagl M."/>
            <person name="Pfeifer M."/>
            <person name="Jakobsen K.S."/>
            <person name="Wulff B.B."/>
            <person name="Steuernagel B."/>
            <person name="Mayer K.F."/>
            <person name="Olsen O.A."/>
        </authorList>
    </citation>
    <scope>NUCLEOTIDE SEQUENCE [LARGE SCALE GENOMIC DNA]</scope>
    <source>
        <strain evidence="2">cv. AL8/78</strain>
    </source>
</reference>
<reference evidence="1" key="4">
    <citation type="submission" date="2019-03" db="UniProtKB">
        <authorList>
            <consortium name="EnsemblPlants"/>
        </authorList>
    </citation>
    <scope>IDENTIFICATION</scope>
</reference>
<dbReference type="EnsemblPlants" id="AET1Gv21002600.26">
    <property type="protein sequence ID" value="AET1Gv21002600.26"/>
    <property type="gene ID" value="AET1Gv21002600"/>
</dbReference>
<proteinExistence type="predicted"/>
<reference evidence="1" key="5">
    <citation type="journal article" date="2021" name="G3 (Bethesda)">
        <title>Aegilops tauschii genome assembly Aet v5.0 features greater sequence contiguity and improved annotation.</title>
        <authorList>
            <person name="Wang L."/>
            <person name="Zhu T."/>
            <person name="Rodriguez J.C."/>
            <person name="Deal K.R."/>
            <person name="Dubcovsky J."/>
            <person name="McGuire P.E."/>
            <person name="Lux T."/>
            <person name="Spannagl M."/>
            <person name="Mayer K.F.X."/>
            <person name="Baldrich P."/>
            <person name="Meyers B.C."/>
            <person name="Huo N."/>
            <person name="Gu Y.Q."/>
            <person name="Zhou H."/>
            <person name="Devos K.M."/>
            <person name="Bennetzen J.L."/>
            <person name="Unver T."/>
            <person name="Budak H."/>
            <person name="Gulick P.J."/>
            <person name="Galiba G."/>
            <person name="Kalapos B."/>
            <person name="Nelson D.R."/>
            <person name="Li P."/>
            <person name="You F.M."/>
            <person name="Luo M.C."/>
            <person name="Dvorak J."/>
        </authorList>
    </citation>
    <scope>NUCLEOTIDE SEQUENCE [LARGE SCALE GENOMIC DNA]</scope>
    <source>
        <strain evidence="1">cv. AL8/78</strain>
    </source>
</reference>
<protein>
    <submittedName>
        <fullName evidence="1">Uncharacterized protein</fullName>
    </submittedName>
</protein>
<dbReference type="Gramene" id="AET1Gv21002600.26">
    <property type="protein sequence ID" value="AET1Gv21002600.26"/>
    <property type="gene ID" value="AET1Gv21002600"/>
</dbReference>